<dbReference type="Pfam" id="PF00732">
    <property type="entry name" value="GMC_oxred_N"/>
    <property type="match status" value="1"/>
</dbReference>
<dbReference type="InterPro" id="IPR012132">
    <property type="entry name" value="GMC_OxRdtase"/>
</dbReference>
<keyword evidence="4 5" id="KW-0274">FAD</keyword>
<dbReference type="PROSITE" id="PS00623">
    <property type="entry name" value="GMC_OXRED_1"/>
    <property type="match status" value="1"/>
</dbReference>
<dbReference type="PANTHER" id="PTHR11552">
    <property type="entry name" value="GLUCOSE-METHANOL-CHOLINE GMC OXIDOREDUCTASE"/>
    <property type="match status" value="1"/>
</dbReference>
<organism evidence="10 11">
    <name type="scientific">Mizuhopecten yessoensis</name>
    <name type="common">Japanese scallop</name>
    <name type="synonym">Patinopecten yessoensis</name>
    <dbReference type="NCBI Taxonomy" id="6573"/>
    <lineage>
        <taxon>Eukaryota</taxon>
        <taxon>Metazoa</taxon>
        <taxon>Spiralia</taxon>
        <taxon>Lophotrochozoa</taxon>
        <taxon>Mollusca</taxon>
        <taxon>Bivalvia</taxon>
        <taxon>Autobranchia</taxon>
        <taxon>Pteriomorphia</taxon>
        <taxon>Pectinida</taxon>
        <taxon>Pectinoidea</taxon>
        <taxon>Pectinidae</taxon>
        <taxon>Mizuhopecten</taxon>
    </lineage>
</organism>
<dbReference type="AlphaFoldDB" id="A0A210QAV2"/>
<dbReference type="Proteomes" id="UP000242188">
    <property type="component" value="Unassembled WGS sequence"/>
</dbReference>
<evidence type="ECO:0000256" key="7">
    <source>
        <dbReference type="SAM" id="SignalP"/>
    </source>
</evidence>
<dbReference type="GO" id="GO:0050660">
    <property type="term" value="F:flavin adenine dinucleotide binding"/>
    <property type="evidence" value="ECO:0007669"/>
    <property type="project" value="InterPro"/>
</dbReference>
<sequence length="427" mass="47449">MAPVNKFWCLATITCSIAIYYGCRFTDHPTNRELRESYDYIIIGGGTAGSVLGSRLSEDDDVTVAILEAGGAADNDPRVTIPYYFPSLQGTELDWKFYTTRQQHAYFAMKDQVGYIPRGKLLGGSSNLNAMAYNRGGRDVYDKWAADGCDEWSYDDVLPYFLKSEDIQMTSLENSSYHSRGGPLPISEAKVTPLVDIYAEAWKEIGHQVIHDLNGPTQNGFSSMQANIKNGQRYSTSRAFLLPVMHRHNLDVHTYSHVYKVVINDGRAVAVVVDYQGERRTVRANKEVILSAGALQSPQLLMLSGVGPRKHLKDMGIPVIADLPVGENLRDHLMFVFRQLTNTSHSTTEEEAESLTEQLRYYVLGKGPLSYGGPEGSAFFHSDSSLEGKQPPDLQLSFYSKSASTSGKNMGEYNFRDEASLTKMVVS</sequence>
<reference evidence="10 11" key="1">
    <citation type="journal article" date="2017" name="Nat. Ecol. Evol.">
        <title>Scallop genome provides insights into evolution of bilaterian karyotype and development.</title>
        <authorList>
            <person name="Wang S."/>
            <person name="Zhang J."/>
            <person name="Jiao W."/>
            <person name="Li J."/>
            <person name="Xun X."/>
            <person name="Sun Y."/>
            <person name="Guo X."/>
            <person name="Huan P."/>
            <person name="Dong B."/>
            <person name="Zhang L."/>
            <person name="Hu X."/>
            <person name="Sun X."/>
            <person name="Wang J."/>
            <person name="Zhao C."/>
            <person name="Wang Y."/>
            <person name="Wang D."/>
            <person name="Huang X."/>
            <person name="Wang R."/>
            <person name="Lv J."/>
            <person name="Li Y."/>
            <person name="Zhang Z."/>
            <person name="Liu B."/>
            <person name="Lu W."/>
            <person name="Hui Y."/>
            <person name="Liang J."/>
            <person name="Zhou Z."/>
            <person name="Hou R."/>
            <person name="Li X."/>
            <person name="Liu Y."/>
            <person name="Li H."/>
            <person name="Ning X."/>
            <person name="Lin Y."/>
            <person name="Zhao L."/>
            <person name="Xing Q."/>
            <person name="Dou J."/>
            <person name="Li Y."/>
            <person name="Mao J."/>
            <person name="Guo H."/>
            <person name="Dou H."/>
            <person name="Li T."/>
            <person name="Mu C."/>
            <person name="Jiang W."/>
            <person name="Fu Q."/>
            <person name="Fu X."/>
            <person name="Miao Y."/>
            <person name="Liu J."/>
            <person name="Yu Q."/>
            <person name="Li R."/>
            <person name="Liao H."/>
            <person name="Li X."/>
            <person name="Kong Y."/>
            <person name="Jiang Z."/>
            <person name="Chourrout D."/>
            <person name="Li R."/>
            <person name="Bao Z."/>
        </authorList>
    </citation>
    <scope>NUCLEOTIDE SEQUENCE [LARGE SCALE GENOMIC DNA]</scope>
    <source>
        <strain evidence="10 11">PY_sf001</strain>
    </source>
</reference>
<dbReference type="Gene3D" id="3.50.50.60">
    <property type="entry name" value="FAD/NAD(P)-binding domain"/>
    <property type="match status" value="1"/>
</dbReference>
<gene>
    <name evidence="10" type="ORF">KP79_PYT07264</name>
</gene>
<feature type="domain" description="Glucose-methanol-choline oxidoreductase N-terminal" evidence="8">
    <location>
        <begin position="119"/>
        <end position="142"/>
    </location>
</feature>
<evidence type="ECO:0000256" key="4">
    <source>
        <dbReference type="ARBA" id="ARBA00022827"/>
    </source>
</evidence>
<evidence type="ECO:0000256" key="3">
    <source>
        <dbReference type="ARBA" id="ARBA00022630"/>
    </source>
</evidence>
<dbReference type="SUPFAM" id="SSF51905">
    <property type="entry name" value="FAD/NAD(P)-binding domain"/>
    <property type="match status" value="1"/>
</dbReference>
<dbReference type="GO" id="GO:0016614">
    <property type="term" value="F:oxidoreductase activity, acting on CH-OH group of donors"/>
    <property type="evidence" value="ECO:0007669"/>
    <property type="project" value="InterPro"/>
</dbReference>
<comment type="similarity">
    <text evidence="2 6">Belongs to the GMC oxidoreductase family.</text>
</comment>
<feature type="domain" description="Glucose-methanol-choline oxidoreductase N-terminal" evidence="9">
    <location>
        <begin position="293"/>
        <end position="307"/>
    </location>
</feature>
<dbReference type="STRING" id="6573.A0A210QAV2"/>
<keyword evidence="3 6" id="KW-0285">Flavoprotein</keyword>
<feature type="binding site" evidence="5">
    <location>
        <position position="258"/>
    </location>
    <ligand>
        <name>FAD</name>
        <dbReference type="ChEBI" id="CHEBI:57692"/>
    </ligand>
</feature>
<keyword evidence="11" id="KW-1185">Reference proteome</keyword>
<feature type="signal peptide" evidence="7">
    <location>
        <begin position="1"/>
        <end position="18"/>
    </location>
</feature>
<dbReference type="PANTHER" id="PTHR11552:SF147">
    <property type="entry name" value="CHOLINE DEHYDROGENASE, MITOCHONDRIAL"/>
    <property type="match status" value="1"/>
</dbReference>
<comment type="cofactor">
    <cofactor evidence="1 5">
        <name>FAD</name>
        <dbReference type="ChEBI" id="CHEBI:57692"/>
    </cofactor>
</comment>
<evidence type="ECO:0000256" key="1">
    <source>
        <dbReference type="ARBA" id="ARBA00001974"/>
    </source>
</evidence>
<name>A0A210QAV2_MIZYE</name>
<accession>A0A210QAV2</accession>
<proteinExistence type="inferred from homology"/>
<keyword evidence="7" id="KW-0732">Signal</keyword>
<dbReference type="InterPro" id="IPR036188">
    <property type="entry name" value="FAD/NAD-bd_sf"/>
</dbReference>
<dbReference type="EMBL" id="NEDP02004373">
    <property type="protein sequence ID" value="OWF45867.1"/>
    <property type="molecule type" value="Genomic_DNA"/>
</dbReference>
<evidence type="ECO:0000259" key="8">
    <source>
        <dbReference type="PROSITE" id="PS00623"/>
    </source>
</evidence>
<evidence type="ECO:0000256" key="5">
    <source>
        <dbReference type="PIRSR" id="PIRSR000137-2"/>
    </source>
</evidence>
<dbReference type="InterPro" id="IPR000172">
    <property type="entry name" value="GMC_OxRdtase_N"/>
</dbReference>
<dbReference type="OrthoDB" id="269227at2759"/>
<dbReference type="PROSITE" id="PS00624">
    <property type="entry name" value="GMC_OXRED_2"/>
    <property type="match status" value="1"/>
</dbReference>
<evidence type="ECO:0000259" key="9">
    <source>
        <dbReference type="PROSITE" id="PS00624"/>
    </source>
</evidence>
<protein>
    <submittedName>
        <fullName evidence="10">L-sorbose 1-dehydrogenase</fullName>
    </submittedName>
</protein>
<dbReference type="PIRSF" id="PIRSF000137">
    <property type="entry name" value="Alcohol_oxidase"/>
    <property type="match status" value="1"/>
</dbReference>
<evidence type="ECO:0000256" key="6">
    <source>
        <dbReference type="RuleBase" id="RU003968"/>
    </source>
</evidence>
<evidence type="ECO:0000256" key="2">
    <source>
        <dbReference type="ARBA" id="ARBA00010790"/>
    </source>
</evidence>
<dbReference type="Gene3D" id="3.30.560.10">
    <property type="entry name" value="Glucose Oxidase, domain 3"/>
    <property type="match status" value="1"/>
</dbReference>
<feature type="chain" id="PRO_5012171210" evidence="7">
    <location>
        <begin position="19"/>
        <end position="427"/>
    </location>
</feature>
<comment type="caution">
    <text evidence="10">The sequence shown here is derived from an EMBL/GenBank/DDBJ whole genome shotgun (WGS) entry which is preliminary data.</text>
</comment>
<evidence type="ECO:0000313" key="11">
    <source>
        <dbReference type="Proteomes" id="UP000242188"/>
    </source>
</evidence>
<evidence type="ECO:0000313" key="10">
    <source>
        <dbReference type="EMBL" id="OWF45867.1"/>
    </source>
</evidence>